<accession>A0A6B3LVX8</accession>
<dbReference type="AlphaFoldDB" id="A0A6B3LVX8"/>
<protein>
    <submittedName>
        <fullName evidence="3">PorT family protein</fullName>
    </submittedName>
</protein>
<gene>
    <name evidence="3" type="ORF">GXP69_10060</name>
</gene>
<dbReference type="Pfam" id="PF13568">
    <property type="entry name" value="OMP_b-brl_2"/>
    <property type="match status" value="1"/>
</dbReference>
<reference evidence="3 4" key="1">
    <citation type="submission" date="2020-02" db="EMBL/GenBank/DDBJ databases">
        <authorList>
            <person name="Kim M.K."/>
        </authorList>
    </citation>
    <scope>NUCLEOTIDE SEQUENCE [LARGE SCALE GENOMIC DNA]</scope>
    <source>
        <strain evidence="3 4">BT327</strain>
    </source>
</reference>
<dbReference type="RefSeq" id="WP_163914939.1">
    <property type="nucleotide sequence ID" value="NZ_JAAGWD010000004.1"/>
</dbReference>
<keyword evidence="1" id="KW-0732">Signal</keyword>
<keyword evidence="4" id="KW-1185">Reference proteome</keyword>
<evidence type="ECO:0000259" key="2">
    <source>
        <dbReference type="Pfam" id="PF13568"/>
    </source>
</evidence>
<name>A0A6B3LVX8_9BACT</name>
<proteinExistence type="predicted"/>
<dbReference type="InterPro" id="IPR025665">
    <property type="entry name" value="Beta-barrel_OMP_2"/>
</dbReference>
<feature type="signal peptide" evidence="1">
    <location>
        <begin position="1"/>
        <end position="19"/>
    </location>
</feature>
<feature type="chain" id="PRO_5025632229" evidence="1">
    <location>
        <begin position="20"/>
        <end position="414"/>
    </location>
</feature>
<evidence type="ECO:0000313" key="3">
    <source>
        <dbReference type="EMBL" id="NEM98038.1"/>
    </source>
</evidence>
<evidence type="ECO:0000256" key="1">
    <source>
        <dbReference type="SAM" id="SignalP"/>
    </source>
</evidence>
<comment type="caution">
    <text evidence="3">The sequence shown here is derived from an EMBL/GenBank/DDBJ whole genome shotgun (WGS) entry which is preliminary data.</text>
</comment>
<dbReference type="Proteomes" id="UP000474777">
    <property type="component" value="Unassembled WGS sequence"/>
</dbReference>
<dbReference type="EMBL" id="JAAGWD010000004">
    <property type="protein sequence ID" value="NEM98038.1"/>
    <property type="molecule type" value="Genomic_DNA"/>
</dbReference>
<feature type="domain" description="Outer membrane protein beta-barrel" evidence="2">
    <location>
        <begin position="213"/>
        <end position="388"/>
    </location>
</feature>
<evidence type="ECO:0000313" key="4">
    <source>
        <dbReference type="Proteomes" id="UP000474777"/>
    </source>
</evidence>
<organism evidence="3 4">
    <name type="scientific">Pontibacter burrus</name>
    <dbReference type="NCBI Taxonomy" id="2704466"/>
    <lineage>
        <taxon>Bacteria</taxon>
        <taxon>Pseudomonadati</taxon>
        <taxon>Bacteroidota</taxon>
        <taxon>Cytophagia</taxon>
        <taxon>Cytophagales</taxon>
        <taxon>Hymenobacteraceae</taxon>
        <taxon>Pontibacter</taxon>
    </lineage>
</organism>
<sequence>MKQLYITLLLVLAGTATFAQSDFRPGFLVQNGDTISGLIDYRGAQRNTKVVTFKTTEKADQQNLAPEQVQSFGFKKENKIYESKLIPAFDTLNVPQVLFAEILVRGQANLFFLRDPMQKDRFYISKGSEALEELKVEEFKQKNMQEGRKLGHLMLMRRELYKPVLMRTFLDCNSIKEADIDKVVIGHNSLTAIVRKYNQCVGQIEYAKPQQKIRTSVALLAGFSSSSLSFTLDGKEQLFNNNSLKPIAGASFNFSMPTFSEKISMQIETLFTTNYFEGNTGDDPLTPGNNAGEYYIDVKHFKIPTMLRYTLPSGTFRPYIQIGPVMNFVVSEENEAKTSITFGGSTRTTTKPLLEEDDFRNFAIGLTGGVGISYPLFGKMFSLEARYEANNGVSHFNYHSTRMQSYSLLLSYKL</sequence>